<evidence type="ECO:0008006" key="3">
    <source>
        <dbReference type="Google" id="ProtNLM"/>
    </source>
</evidence>
<dbReference type="eggNOG" id="ENOG5033YR3">
    <property type="taxonomic scope" value="Bacteria"/>
</dbReference>
<reference evidence="1 2" key="1">
    <citation type="journal article" date="2010" name="Stand. Genomic Sci.">
        <title>Complete genome sequence of Meiothermus silvanus type strain (VI-R2).</title>
        <authorList>
            <person name="Sikorski J."/>
            <person name="Tindall B.J."/>
            <person name="Lowry S."/>
            <person name="Lucas S."/>
            <person name="Nolan M."/>
            <person name="Copeland A."/>
            <person name="Glavina Del Rio T."/>
            <person name="Tice H."/>
            <person name="Cheng J.F."/>
            <person name="Han C."/>
            <person name="Pitluck S."/>
            <person name="Liolios K."/>
            <person name="Ivanova N."/>
            <person name="Mavromatis K."/>
            <person name="Mikhailova N."/>
            <person name="Pati A."/>
            <person name="Goodwin L."/>
            <person name="Chen A."/>
            <person name="Palaniappan K."/>
            <person name="Land M."/>
            <person name="Hauser L."/>
            <person name="Chang Y.J."/>
            <person name="Jeffries C.D."/>
            <person name="Rohde M."/>
            <person name="Goker M."/>
            <person name="Woyke T."/>
            <person name="Bristow J."/>
            <person name="Eisen J.A."/>
            <person name="Markowitz V."/>
            <person name="Hugenholtz P."/>
            <person name="Kyrpides N.C."/>
            <person name="Klenk H.P."/>
            <person name="Lapidus A."/>
        </authorList>
    </citation>
    <scope>NUCLEOTIDE SEQUENCE [LARGE SCALE GENOMIC DNA]</scope>
    <source>
        <strain evidence="2">ATCC 700542 / DSM 9946 / VI-R2</strain>
    </source>
</reference>
<accession>D7BDB3</accession>
<dbReference type="OrthoDB" id="27204at2"/>
<dbReference type="HOGENOM" id="CLU_996796_0_0_0"/>
<evidence type="ECO:0000313" key="2">
    <source>
        <dbReference type="Proteomes" id="UP000001916"/>
    </source>
</evidence>
<gene>
    <name evidence="1" type="ordered locus">Mesil_1127</name>
</gene>
<organism evidence="1 2">
    <name type="scientific">Allomeiothermus silvanus (strain ATCC 700542 / DSM 9946 / NBRC 106475 / NCIMB 13440 / VI-R2)</name>
    <name type="common">Thermus silvanus</name>
    <dbReference type="NCBI Taxonomy" id="526227"/>
    <lineage>
        <taxon>Bacteria</taxon>
        <taxon>Thermotogati</taxon>
        <taxon>Deinococcota</taxon>
        <taxon>Deinococci</taxon>
        <taxon>Thermales</taxon>
        <taxon>Thermaceae</taxon>
        <taxon>Allomeiothermus</taxon>
    </lineage>
</organism>
<dbReference type="KEGG" id="msv:Mesil_1127"/>
<dbReference type="RefSeq" id="WP_013157611.1">
    <property type="nucleotide sequence ID" value="NC_014212.1"/>
</dbReference>
<proteinExistence type="predicted"/>
<protein>
    <recommendedName>
        <fullName evidence="3">DNA polymerase beta domain protein region</fullName>
    </recommendedName>
</protein>
<keyword evidence="2" id="KW-1185">Reference proteome</keyword>
<evidence type="ECO:0000313" key="1">
    <source>
        <dbReference type="EMBL" id="ADH63031.1"/>
    </source>
</evidence>
<dbReference type="EMBL" id="CP002042">
    <property type="protein sequence ID" value="ADH63031.1"/>
    <property type="molecule type" value="Genomic_DNA"/>
</dbReference>
<name>D7BDB3_ALLS1</name>
<dbReference type="Proteomes" id="UP000001916">
    <property type="component" value="Chromosome"/>
</dbReference>
<dbReference type="AlphaFoldDB" id="D7BDB3"/>
<sequence length="275" mass="31116">MPEAPVWDERYPDKARLRLEVEALQEAVLEALLELTPAANVAGVYTKGSTVKAWDSPLDYVPELSDVDIQLLLHDERRLRTREGALEFQAGYEARFRARVPEPLHLPRPQIILLREMLSSFAPAPARAVKTLYGRPYPEVHPLTDTTGMRKFDQEKLLQYASPEILAGFPLSWIDKPGKYLFLALRDLSWRVGPAGSRVLSLLGVEFDRAWGSNRTEIYAQLQELGQAEFAQRYAGFYLEGWRFFLSGYQDSEAGRRALLAGARVLELGLDLAAR</sequence>